<evidence type="ECO:0000256" key="20">
    <source>
        <dbReference type="ARBA" id="ARBA00023328"/>
    </source>
</evidence>
<dbReference type="PANTHER" id="PTHR12205">
    <property type="entry name" value="CENTROMERE/KINETOCHORE PROTEIN ZW10"/>
    <property type="match status" value="1"/>
</dbReference>
<feature type="coiled-coil region" evidence="23">
    <location>
        <begin position="16"/>
        <end position="43"/>
    </location>
</feature>
<keyword evidence="11" id="KW-0256">Endoplasmic reticulum</keyword>
<dbReference type="Proteomes" id="UP001347796">
    <property type="component" value="Unassembled WGS sequence"/>
</dbReference>
<keyword evidence="20" id="KW-0137">Centromere</keyword>
<keyword evidence="9" id="KW-0132">Cell division</keyword>
<feature type="domain" description="Centromere/kinetochore protein zw10 N-terminal" evidence="24">
    <location>
        <begin position="26"/>
        <end position="116"/>
    </location>
</feature>
<organism evidence="28 29">
    <name type="scientific">Patella caerulea</name>
    <name type="common">Rayed Mediterranean limpet</name>
    <dbReference type="NCBI Taxonomy" id="87958"/>
    <lineage>
        <taxon>Eukaryota</taxon>
        <taxon>Metazoa</taxon>
        <taxon>Spiralia</taxon>
        <taxon>Lophotrochozoa</taxon>
        <taxon>Mollusca</taxon>
        <taxon>Gastropoda</taxon>
        <taxon>Patellogastropoda</taxon>
        <taxon>Patelloidea</taxon>
        <taxon>Patellidae</taxon>
        <taxon>Patella</taxon>
    </lineage>
</organism>
<dbReference type="Gene3D" id="1.10.357.150">
    <property type="match status" value="1"/>
</dbReference>
<dbReference type="Pfam" id="PF22766">
    <property type="entry name" value="ZW10_C2"/>
    <property type="match status" value="1"/>
</dbReference>
<keyword evidence="14" id="KW-0653">Protein transport</keyword>
<keyword evidence="6" id="KW-0158">Chromosome</keyword>
<keyword evidence="15" id="KW-0007">Acetylation</keyword>
<keyword evidence="12" id="KW-0995">Kinetochore</keyword>
<reference evidence="28 29" key="1">
    <citation type="submission" date="2024-01" db="EMBL/GenBank/DDBJ databases">
        <title>The genome of the rayed Mediterranean limpet Patella caerulea (Linnaeus, 1758).</title>
        <authorList>
            <person name="Anh-Thu Weber A."/>
            <person name="Halstead-Nussloch G."/>
        </authorList>
    </citation>
    <scope>NUCLEOTIDE SEQUENCE [LARGE SCALE GENOMIC DNA]</scope>
    <source>
        <strain evidence="28">AATW-2023a</strain>
        <tissue evidence="28">Whole specimen</tissue>
    </source>
</reference>
<evidence type="ECO:0000256" key="5">
    <source>
        <dbReference type="ARBA" id="ARBA00022448"/>
    </source>
</evidence>
<evidence type="ECO:0000259" key="26">
    <source>
        <dbReference type="Pfam" id="PF20666"/>
    </source>
</evidence>
<dbReference type="InterPro" id="IPR009361">
    <property type="entry name" value="Zw10_N"/>
</dbReference>
<dbReference type="GO" id="GO:0007094">
    <property type="term" value="P:mitotic spindle assembly checkpoint signaling"/>
    <property type="evidence" value="ECO:0007669"/>
    <property type="project" value="TreeGrafter"/>
</dbReference>
<dbReference type="PANTHER" id="PTHR12205:SF0">
    <property type="entry name" value="CENTROMERE_KINETOCHORE PROTEIN ZW10 HOMOLOG"/>
    <property type="match status" value="1"/>
</dbReference>
<dbReference type="EMBL" id="JAZGQO010000007">
    <property type="protein sequence ID" value="KAK6182146.1"/>
    <property type="molecule type" value="Genomic_DNA"/>
</dbReference>
<evidence type="ECO:0000256" key="18">
    <source>
        <dbReference type="ARBA" id="ARBA00023212"/>
    </source>
</evidence>
<keyword evidence="16 23" id="KW-0175">Coiled coil</keyword>
<evidence type="ECO:0000256" key="2">
    <source>
        <dbReference type="ARBA" id="ARBA00004406"/>
    </source>
</evidence>
<evidence type="ECO:0000313" key="29">
    <source>
        <dbReference type="Proteomes" id="UP001347796"/>
    </source>
</evidence>
<dbReference type="InterPro" id="IPR048344">
    <property type="entry name" value="Zw10_middle"/>
</dbReference>
<evidence type="ECO:0000256" key="17">
    <source>
        <dbReference type="ARBA" id="ARBA00023136"/>
    </source>
</evidence>
<comment type="similarity">
    <text evidence="4">Belongs to the ZW10 family.</text>
</comment>
<keyword evidence="7" id="KW-0963">Cytoplasm</keyword>
<evidence type="ECO:0000256" key="16">
    <source>
        <dbReference type="ARBA" id="ARBA00023054"/>
    </source>
</evidence>
<dbReference type="InterPro" id="IPR055148">
    <property type="entry name" value="ZW10_C_2"/>
</dbReference>
<sequence length="746" mass="84484">MSIVTEVLTSAGLVEKKEVNGKVKALTDHIKELQNEIYTATVERYVDFYPCFNSVSNLADQVDLIKSEIDSVSNKIESEIKGQLNVSTSEFQSLSRELIEVNGILSILETLVQLHDYLEEVAESTKAKKFGHAADALSKINELVSKPLPYQDSDIKIFDALITEFKVQKEKLIFDLNDVWKEHIAWRSPENVASTGDLIELKVVIGGEEMHVIEHMIDALEKINHLDSKIKVFGERFLTRLVKSLLSNENVTIKENTNRNEKVITLNLKTDIHTAPLFVTFFRKFEELITFLNESFLKLSITRNGNRVTLLELLGAEVANSAVDMIIKECLSLAIPSTVEHLEGFRKVINATENFQKFLMDIKFLPESNTALLAYVQNVNVLYANKKCQQISGHARKLMTSNVHNTVDISKDVTLQPLPQLQKGDSTTTQTVELTTEEKLSPDSFKMPDCKISESINAVMNLAYEILNEAVASKPQCAIQMFYAVRNIFELYCSVFPTYHRQSLETLPQLTALHHNNCMFISHHLMTLGHQFSAKLPKSINATFVDLIPKIRGMGTESFMKQMTNQRDQLLEFLQAADGFMEMSNQEKYCNGERAVKQCLHQLTHLQNVWHDVLPANVYRKAIGMLVNTVAVEVIDNITSLEDISSVDAKQLYKLMSLLIDKAESFFKLESDDSNPLIELQRNVAKWPKFKELHLVLNASLQGISDRWADGKGPLAEVFSANELKQLIRALFQNTDRRASVLSRIK</sequence>
<dbReference type="InterPro" id="IPR046362">
    <property type="entry name" value="Zw10/DSL1_C_sf"/>
</dbReference>
<keyword evidence="5" id="KW-0813">Transport</keyword>
<gene>
    <name evidence="28" type="ORF">SNE40_009894</name>
</gene>
<evidence type="ECO:0000256" key="4">
    <source>
        <dbReference type="ARBA" id="ARBA00006245"/>
    </source>
</evidence>
<dbReference type="AlphaFoldDB" id="A0AAN8JQJ9"/>
<keyword evidence="8" id="KW-0597">Phosphoprotein</keyword>
<dbReference type="FunFam" id="1.10.357.150:FF:000001">
    <property type="entry name" value="centromere/kinetochore protein zw10 homolog"/>
    <property type="match status" value="1"/>
</dbReference>
<evidence type="ECO:0000259" key="27">
    <source>
        <dbReference type="Pfam" id="PF22766"/>
    </source>
</evidence>
<evidence type="ECO:0000256" key="15">
    <source>
        <dbReference type="ARBA" id="ARBA00022990"/>
    </source>
</evidence>
<evidence type="ECO:0000256" key="23">
    <source>
        <dbReference type="SAM" id="Coils"/>
    </source>
</evidence>
<dbReference type="InterPro" id="IPR048343">
    <property type="entry name" value="ZW10_C"/>
</dbReference>
<evidence type="ECO:0000256" key="3">
    <source>
        <dbReference type="ARBA" id="ARBA00004629"/>
    </source>
</evidence>
<dbReference type="Pfam" id="PF20666">
    <property type="entry name" value="ZW10_C"/>
    <property type="match status" value="1"/>
</dbReference>
<evidence type="ECO:0000256" key="1">
    <source>
        <dbReference type="ARBA" id="ARBA00004186"/>
    </source>
</evidence>
<keyword evidence="19" id="KW-0131">Cell cycle</keyword>
<accession>A0AAN8JQJ9</accession>
<protein>
    <recommendedName>
        <fullName evidence="22">Centromere/kinetochore protein zw10 homolog</fullName>
    </recommendedName>
</protein>
<evidence type="ECO:0000256" key="19">
    <source>
        <dbReference type="ARBA" id="ARBA00023306"/>
    </source>
</evidence>
<keyword evidence="17" id="KW-0472">Membrane</keyword>
<evidence type="ECO:0000259" key="25">
    <source>
        <dbReference type="Pfam" id="PF20665"/>
    </source>
</evidence>
<comment type="caution">
    <text evidence="28">The sequence shown here is derived from an EMBL/GenBank/DDBJ whole genome shotgun (WGS) entry which is preliminary data.</text>
</comment>
<evidence type="ECO:0000256" key="7">
    <source>
        <dbReference type="ARBA" id="ARBA00022490"/>
    </source>
</evidence>
<keyword evidence="10" id="KW-0498">Mitosis</keyword>
<name>A0AAN8JQJ9_PATCE</name>
<dbReference type="GO" id="GO:0006888">
    <property type="term" value="P:endoplasmic reticulum to Golgi vesicle-mediated transport"/>
    <property type="evidence" value="ECO:0007669"/>
    <property type="project" value="TreeGrafter"/>
</dbReference>
<dbReference type="GO" id="GO:0005819">
    <property type="term" value="C:spindle"/>
    <property type="evidence" value="ECO:0007669"/>
    <property type="project" value="UniProtKB-SubCell"/>
</dbReference>
<dbReference type="Pfam" id="PF20665">
    <property type="entry name" value="Zw10_middle"/>
    <property type="match status" value="1"/>
</dbReference>
<dbReference type="GO" id="GO:0005634">
    <property type="term" value="C:nucleus"/>
    <property type="evidence" value="ECO:0007669"/>
    <property type="project" value="InterPro"/>
</dbReference>
<evidence type="ECO:0000256" key="22">
    <source>
        <dbReference type="ARBA" id="ARBA00069312"/>
    </source>
</evidence>
<evidence type="ECO:0000256" key="8">
    <source>
        <dbReference type="ARBA" id="ARBA00022553"/>
    </source>
</evidence>
<keyword evidence="18" id="KW-0206">Cytoskeleton</keyword>
<evidence type="ECO:0000259" key="24">
    <source>
        <dbReference type="Pfam" id="PF06248"/>
    </source>
</evidence>
<comment type="subcellular location">
    <subcellularLocation>
        <location evidence="3">Chromosome</location>
        <location evidence="3">Centromere</location>
        <location evidence="3">Kinetochore</location>
    </subcellularLocation>
    <subcellularLocation>
        <location evidence="1">Cytoplasm</location>
        <location evidence="1">Cytoskeleton</location>
        <location evidence="1">Spindle</location>
    </subcellularLocation>
    <subcellularLocation>
        <location evidence="2">Endoplasmic reticulum membrane</location>
        <topology evidence="2">Peripheral membrane protein</topology>
    </subcellularLocation>
</comment>
<dbReference type="GO" id="GO:0051301">
    <property type="term" value="P:cell division"/>
    <property type="evidence" value="ECO:0007669"/>
    <property type="project" value="UniProtKB-KW"/>
</dbReference>
<evidence type="ECO:0000256" key="6">
    <source>
        <dbReference type="ARBA" id="ARBA00022454"/>
    </source>
</evidence>
<dbReference type="GO" id="GO:0015031">
    <property type="term" value="P:protein transport"/>
    <property type="evidence" value="ECO:0007669"/>
    <property type="project" value="UniProtKB-KW"/>
</dbReference>
<evidence type="ECO:0000256" key="14">
    <source>
        <dbReference type="ARBA" id="ARBA00022927"/>
    </source>
</evidence>
<evidence type="ECO:0000256" key="11">
    <source>
        <dbReference type="ARBA" id="ARBA00022824"/>
    </source>
</evidence>
<evidence type="ECO:0000256" key="12">
    <source>
        <dbReference type="ARBA" id="ARBA00022838"/>
    </source>
</evidence>
<feature type="domain" description="ZW10 C-terminal helical" evidence="27">
    <location>
        <begin position="594"/>
        <end position="745"/>
    </location>
</feature>
<dbReference type="Pfam" id="PF06248">
    <property type="entry name" value="Zw10_N"/>
    <property type="match status" value="1"/>
</dbReference>
<evidence type="ECO:0000256" key="21">
    <source>
        <dbReference type="ARBA" id="ARBA00065852"/>
    </source>
</evidence>
<feature type="domain" description="Centromere/kinetochore protein zw10 C-terminal" evidence="26">
    <location>
        <begin position="445"/>
        <end position="572"/>
    </location>
</feature>
<comment type="subunit">
    <text evidence="21">Interacts with NBAS and KNTC1/ROD; the interactions are mutually exclusive and indicative for its association in two different vesicle tethering complexes. Component of the RZZ complex composed of KNTC1/ROD, ZW10 and ZWILCH. Component of the NRZ complex composed of NBAS, ZW10 and RINT1/TIP20L; NRZ associates with SNAREs STX18, USE1L, BNIP1/SEC20L and SEC22B (the assembly has been described as syntaxin 18 complex). Interacts directly with RINT1/TIP20L bound to BNIP1/SEC20L. Interacts with C19orf25 and ZWINT. Interacts with ZFYVE1. Interacts with RAB18 and this interaction is enhanced in the presence of ZFYVE1.</text>
</comment>
<proteinExistence type="inferred from homology"/>
<evidence type="ECO:0000313" key="28">
    <source>
        <dbReference type="EMBL" id="KAK6182146.1"/>
    </source>
</evidence>
<dbReference type="GO" id="GO:1990423">
    <property type="term" value="C:RZZ complex"/>
    <property type="evidence" value="ECO:0007669"/>
    <property type="project" value="TreeGrafter"/>
</dbReference>
<keyword evidence="13" id="KW-0931">ER-Golgi transport</keyword>
<feature type="domain" description="Centromere/kinetochore protein zw10 middle" evidence="25">
    <location>
        <begin position="177"/>
        <end position="399"/>
    </location>
</feature>
<evidence type="ECO:0000256" key="13">
    <source>
        <dbReference type="ARBA" id="ARBA00022892"/>
    </source>
</evidence>
<evidence type="ECO:0000256" key="10">
    <source>
        <dbReference type="ARBA" id="ARBA00022776"/>
    </source>
</evidence>
<evidence type="ECO:0000256" key="9">
    <source>
        <dbReference type="ARBA" id="ARBA00022618"/>
    </source>
</evidence>
<dbReference type="GO" id="GO:0005789">
    <property type="term" value="C:endoplasmic reticulum membrane"/>
    <property type="evidence" value="ECO:0007669"/>
    <property type="project" value="UniProtKB-SubCell"/>
</dbReference>
<keyword evidence="29" id="KW-1185">Reference proteome</keyword>